<dbReference type="PRINTS" id="PR00164">
    <property type="entry name" value="ABC2TRNSPORT"/>
</dbReference>
<evidence type="ECO:0000256" key="2">
    <source>
        <dbReference type="ARBA" id="ARBA00022692"/>
    </source>
</evidence>
<keyword evidence="2 6" id="KW-0812">Transmembrane</keyword>
<dbReference type="InterPro" id="IPR000412">
    <property type="entry name" value="ABC_2_transport"/>
</dbReference>
<dbReference type="EMBL" id="BSDI01000018">
    <property type="protein sequence ID" value="GLH98686.1"/>
    <property type="molecule type" value="Genomic_DNA"/>
</dbReference>
<evidence type="ECO:0000313" key="8">
    <source>
        <dbReference type="EMBL" id="GLH98686.1"/>
    </source>
</evidence>
<evidence type="ECO:0000256" key="3">
    <source>
        <dbReference type="ARBA" id="ARBA00022989"/>
    </source>
</evidence>
<proteinExistence type="predicted"/>
<accession>A0ABQ5QXP3</accession>
<gene>
    <name evidence="8" type="ORF">Pa4123_39610</name>
</gene>
<dbReference type="Pfam" id="PF01061">
    <property type="entry name" value="ABC2_membrane"/>
    <property type="match status" value="1"/>
</dbReference>
<evidence type="ECO:0000256" key="4">
    <source>
        <dbReference type="ARBA" id="ARBA00023136"/>
    </source>
</evidence>
<evidence type="ECO:0000256" key="5">
    <source>
        <dbReference type="ARBA" id="ARBA00023251"/>
    </source>
</evidence>
<feature type="transmembrane region" description="Helical" evidence="6">
    <location>
        <begin position="51"/>
        <end position="77"/>
    </location>
</feature>
<feature type="transmembrane region" description="Helical" evidence="6">
    <location>
        <begin position="227"/>
        <end position="249"/>
    </location>
</feature>
<comment type="caution">
    <text evidence="8">The sequence shown here is derived from an EMBL/GenBank/DDBJ whole genome shotgun (WGS) entry which is preliminary data.</text>
</comment>
<evidence type="ECO:0000313" key="9">
    <source>
        <dbReference type="Proteomes" id="UP001144280"/>
    </source>
</evidence>
<name>A0ABQ5QXP3_9ACTN</name>
<dbReference type="InterPro" id="IPR013525">
    <property type="entry name" value="ABC2_TM"/>
</dbReference>
<sequence>MSAARRIRALGRAELTLLLRNRAALFSAIVLPLAMVAAVSGVPVDRGELSTMAFLVTAMLAFVLLSAVYYNLVTAYVSRREELVLKRLRAGELTDAEILAGVASPAVAVALAQSVLFVAAGAVFLGLPAPVNAPLLLLGVVGGVVVFVLLAAASSVFTRTTELAQITTLPILLGCLFGSGLMVPLEELPDPVAAALRALPLSPVVELMRLGWVGTAGERAPEDFAGAFGPAAVPVLVLVAWLAAGAMAIRYRFRWEPRR</sequence>
<organism evidence="8 9">
    <name type="scientific">Phytohabitans aurantiacus</name>
    <dbReference type="NCBI Taxonomy" id="3016789"/>
    <lineage>
        <taxon>Bacteria</taxon>
        <taxon>Bacillati</taxon>
        <taxon>Actinomycetota</taxon>
        <taxon>Actinomycetes</taxon>
        <taxon>Micromonosporales</taxon>
        <taxon>Micromonosporaceae</taxon>
    </lineage>
</organism>
<dbReference type="RefSeq" id="WP_281897825.1">
    <property type="nucleotide sequence ID" value="NZ_BSDI01000018.1"/>
</dbReference>
<feature type="transmembrane region" description="Helical" evidence="6">
    <location>
        <begin position="133"/>
        <end position="151"/>
    </location>
</feature>
<keyword evidence="5" id="KW-0046">Antibiotic resistance</keyword>
<reference evidence="8" key="1">
    <citation type="submission" date="2022-12" db="EMBL/GenBank/DDBJ databases">
        <title>New Phytohabitans aurantiacus sp. RD004123 nov., an actinomycete isolated from soil.</title>
        <authorList>
            <person name="Triningsih D.W."/>
            <person name="Harunari E."/>
            <person name="Igarashi Y."/>
        </authorList>
    </citation>
    <scope>NUCLEOTIDE SEQUENCE</scope>
    <source>
        <strain evidence="8">RD004123</strain>
    </source>
</reference>
<dbReference type="PANTHER" id="PTHR43027">
    <property type="entry name" value="DOXORUBICIN RESISTANCE ABC TRANSPORTER PERMEASE PROTEIN DRRC-RELATED"/>
    <property type="match status" value="1"/>
</dbReference>
<evidence type="ECO:0000256" key="6">
    <source>
        <dbReference type="SAM" id="Phobius"/>
    </source>
</evidence>
<evidence type="ECO:0000256" key="1">
    <source>
        <dbReference type="ARBA" id="ARBA00004141"/>
    </source>
</evidence>
<keyword evidence="3 6" id="KW-1133">Transmembrane helix</keyword>
<feature type="domain" description="ABC-2 type transporter transmembrane" evidence="7">
    <location>
        <begin position="7"/>
        <end position="209"/>
    </location>
</feature>
<keyword evidence="4 6" id="KW-0472">Membrane</keyword>
<dbReference type="Proteomes" id="UP001144280">
    <property type="component" value="Unassembled WGS sequence"/>
</dbReference>
<feature type="transmembrane region" description="Helical" evidence="6">
    <location>
        <begin position="98"/>
        <end position="127"/>
    </location>
</feature>
<protein>
    <submittedName>
        <fullName evidence="8">Transport permease protein</fullName>
    </submittedName>
</protein>
<dbReference type="PANTHER" id="PTHR43027:SF2">
    <property type="entry name" value="TRANSPORT PERMEASE PROTEIN"/>
    <property type="match status" value="1"/>
</dbReference>
<dbReference type="InterPro" id="IPR052902">
    <property type="entry name" value="ABC-2_transporter"/>
</dbReference>
<feature type="transmembrane region" description="Helical" evidence="6">
    <location>
        <begin position="163"/>
        <end position="183"/>
    </location>
</feature>
<evidence type="ECO:0000259" key="7">
    <source>
        <dbReference type="Pfam" id="PF01061"/>
    </source>
</evidence>
<comment type="subcellular location">
    <subcellularLocation>
        <location evidence="1">Membrane</location>
        <topology evidence="1">Multi-pass membrane protein</topology>
    </subcellularLocation>
</comment>
<keyword evidence="9" id="KW-1185">Reference proteome</keyword>